<reference evidence="2 3" key="1">
    <citation type="journal article" date="2023" name="BMC Biol.">
        <title>The compact genome of the sponge Oopsacas minuta (Hexactinellida) is lacking key metazoan core genes.</title>
        <authorList>
            <person name="Santini S."/>
            <person name="Schenkelaars Q."/>
            <person name="Jourda C."/>
            <person name="Duchesne M."/>
            <person name="Belahbib H."/>
            <person name="Rocher C."/>
            <person name="Selva M."/>
            <person name="Riesgo A."/>
            <person name="Vervoort M."/>
            <person name="Leys S.P."/>
            <person name="Kodjabachian L."/>
            <person name="Le Bivic A."/>
            <person name="Borchiellini C."/>
            <person name="Claverie J.M."/>
            <person name="Renard E."/>
        </authorList>
    </citation>
    <scope>NUCLEOTIDE SEQUENCE [LARGE SCALE GENOMIC DNA]</scope>
    <source>
        <strain evidence="2">SPO-2</strain>
    </source>
</reference>
<evidence type="ECO:0000256" key="1">
    <source>
        <dbReference type="SAM" id="MobiDB-lite"/>
    </source>
</evidence>
<dbReference type="InterPro" id="IPR008984">
    <property type="entry name" value="SMAD_FHA_dom_sf"/>
</dbReference>
<feature type="compositionally biased region" description="Low complexity" evidence="1">
    <location>
        <begin position="397"/>
        <end position="410"/>
    </location>
</feature>
<dbReference type="Gene3D" id="2.60.200.20">
    <property type="match status" value="1"/>
</dbReference>
<dbReference type="CDD" id="cd19856">
    <property type="entry name" value="DSRM_Kanadaptin"/>
    <property type="match status" value="1"/>
</dbReference>
<dbReference type="EMBL" id="JAKMXF010000324">
    <property type="protein sequence ID" value="KAI6648870.1"/>
    <property type="molecule type" value="Genomic_DNA"/>
</dbReference>
<accession>A0AAV7JJ07</accession>
<sequence>MNSFFKGSTHGCKINKNRIPQRTFVRVRTGHLIKFGESTRLYILESNDGYQAEVELEADREIEDFTKQKLEKEQNEEFISWGIELDSATGTKELTTDGEKEEFYKKDPKKYLKDFFEREGLEMRFDSDQLACGKNRIGFTVKLQLPLEDGNGCPLYADVTVEGKKRDAIRACALEACRMLDTSGILRETRYVSSRKRKSAVRAENDYYSSDEDSFLDRTGDLENKREKRLLKSRKTSGEIENYSSLHTKLLAIQSEINEMEFLIQNTEAKNTQKASENQDLEEFMKELNSKNNTKSVSKLKYKLSQLRSEEGRISKLESIAKPVEILGKPISVIEPSPNIDGYGLKLPPDNRKQEYLKKTTVIVVDPETQTSENSENQIIEKKKVYSVELPPHLKGTFTTETDTQQQQQQHNEDVWEEAEYIDWLPPSNQSGDGTSKLNDEFGY</sequence>
<organism evidence="2 3">
    <name type="scientific">Oopsacas minuta</name>
    <dbReference type="NCBI Taxonomy" id="111878"/>
    <lineage>
        <taxon>Eukaryota</taxon>
        <taxon>Metazoa</taxon>
        <taxon>Porifera</taxon>
        <taxon>Hexactinellida</taxon>
        <taxon>Hexasterophora</taxon>
        <taxon>Lyssacinosida</taxon>
        <taxon>Leucopsacidae</taxon>
        <taxon>Oopsacas</taxon>
    </lineage>
</organism>
<keyword evidence="3" id="KW-1185">Reference proteome</keyword>
<dbReference type="PANTHER" id="PTHR23308">
    <property type="entry name" value="NUCLEAR INHIBITOR OF PROTEIN PHOSPHATASE-1"/>
    <property type="match status" value="1"/>
</dbReference>
<name>A0AAV7JJ07_9METZ</name>
<evidence type="ECO:0000313" key="2">
    <source>
        <dbReference type="EMBL" id="KAI6648870.1"/>
    </source>
</evidence>
<dbReference type="AlphaFoldDB" id="A0AAV7JJ07"/>
<gene>
    <name evidence="2" type="ORF">LOD99_6944</name>
</gene>
<proteinExistence type="predicted"/>
<dbReference type="Proteomes" id="UP001165289">
    <property type="component" value="Unassembled WGS sequence"/>
</dbReference>
<dbReference type="InterPro" id="IPR050923">
    <property type="entry name" value="Cell_Proc_Reg/RNA_Proc"/>
</dbReference>
<protein>
    <submittedName>
        <fullName evidence="2">Kanadaptin</fullName>
    </submittedName>
</protein>
<feature type="region of interest" description="Disordered" evidence="1">
    <location>
        <begin position="394"/>
        <end position="444"/>
    </location>
</feature>
<dbReference type="SUPFAM" id="SSF49879">
    <property type="entry name" value="SMAD/FHA domain"/>
    <property type="match status" value="1"/>
</dbReference>
<comment type="caution">
    <text evidence="2">The sequence shown here is derived from an EMBL/GenBank/DDBJ whole genome shotgun (WGS) entry which is preliminary data.</text>
</comment>
<feature type="compositionally biased region" description="Polar residues" evidence="1">
    <location>
        <begin position="427"/>
        <end position="437"/>
    </location>
</feature>
<evidence type="ECO:0000313" key="3">
    <source>
        <dbReference type="Proteomes" id="UP001165289"/>
    </source>
</evidence>